<keyword evidence="3" id="KW-1185">Reference proteome</keyword>
<dbReference type="PANTHER" id="PTHR38664">
    <property type="entry name" value="SLR0058 PROTEIN"/>
    <property type="match status" value="1"/>
</dbReference>
<organism evidence="2 3">
    <name type="scientific">Cerasibacillus terrae</name>
    <dbReference type="NCBI Taxonomy" id="2498845"/>
    <lineage>
        <taxon>Bacteria</taxon>
        <taxon>Bacillati</taxon>
        <taxon>Bacillota</taxon>
        <taxon>Bacilli</taxon>
        <taxon>Bacillales</taxon>
        <taxon>Bacillaceae</taxon>
        <taxon>Cerasibacillus</taxon>
    </lineage>
</organism>
<proteinExistence type="predicted"/>
<sequence>MKDTIKKSLALGLGFAVTTKEQAEKIANELVKKGELTKQESTNFIKELIEKGEETKEDLDQRINEKVDEVLKEMNIVTEDEVEHLRKRVEELEKALKESK</sequence>
<evidence type="ECO:0000256" key="1">
    <source>
        <dbReference type="SAM" id="Coils"/>
    </source>
</evidence>
<keyword evidence="1" id="KW-0175">Coiled coil</keyword>
<dbReference type="AlphaFoldDB" id="A0A5C8P0S2"/>
<feature type="coiled-coil region" evidence="1">
    <location>
        <begin position="45"/>
        <end position="95"/>
    </location>
</feature>
<dbReference type="PANTHER" id="PTHR38664:SF1">
    <property type="entry name" value="SLR0058 PROTEIN"/>
    <property type="match status" value="1"/>
</dbReference>
<dbReference type="NCBIfam" id="NF047773">
    <property type="entry name" value="phas_rel_Lepto"/>
    <property type="match status" value="1"/>
</dbReference>
<evidence type="ECO:0000313" key="3">
    <source>
        <dbReference type="Proteomes" id="UP000321574"/>
    </source>
</evidence>
<comment type="caution">
    <text evidence="2">The sequence shown here is derived from an EMBL/GenBank/DDBJ whole genome shotgun (WGS) entry which is preliminary data.</text>
</comment>
<dbReference type="EMBL" id="VDUW01000002">
    <property type="protein sequence ID" value="TXL66825.1"/>
    <property type="molecule type" value="Genomic_DNA"/>
</dbReference>
<dbReference type="InterPro" id="IPR008769">
    <property type="entry name" value="PhaF_PhaI"/>
</dbReference>
<dbReference type="OrthoDB" id="191894at2"/>
<protein>
    <submittedName>
        <fullName evidence="2">Polyhydroxyalkanoate synthesis regulator</fullName>
    </submittedName>
</protein>
<evidence type="ECO:0000313" key="2">
    <source>
        <dbReference type="EMBL" id="TXL66825.1"/>
    </source>
</evidence>
<gene>
    <name evidence="2" type="ORF">FHP05_05495</name>
</gene>
<reference evidence="2 3" key="1">
    <citation type="submission" date="2019-06" db="EMBL/GenBank/DDBJ databases">
        <title>Cerasibacillus sp. nov., isolated from maize field.</title>
        <authorList>
            <person name="Lin S.-Y."/>
            <person name="Tsai C.-F."/>
            <person name="Young C.-C."/>
        </authorList>
    </citation>
    <scope>NUCLEOTIDE SEQUENCE [LARGE SCALE GENOMIC DNA]</scope>
    <source>
        <strain evidence="2 3">CC-CFT480</strain>
    </source>
</reference>
<dbReference type="RefSeq" id="WP_147666225.1">
    <property type="nucleotide sequence ID" value="NZ_VDUW01000002.1"/>
</dbReference>
<name>A0A5C8P0S2_9BACI</name>
<dbReference type="SUPFAM" id="SSF58113">
    <property type="entry name" value="Apolipoprotein A-I"/>
    <property type="match status" value="1"/>
</dbReference>
<dbReference type="Proteomes" id="UP000321574">
    <property type="component" value="Unassembled WGS sequence"/>
</dbReference>
<accession>A0A5C8P0S2</accession>